<accession>A0AC34F881</accession>
<name>A0AC34F881_9BILA</name>
<sequence length="90" mass="9605">MAEIQIFVCLLIVVLACVEAHFFGNLDDDLKALECSDTKVRTCKGALIARQAALCAKPPSFYKDGCDQTTIADTCCNGAGCSDCFLISCC</sequence>
<organism evidence="1 2">
    <name type="scientific">Panagrolaimus sp. ES5</name>
    <dbReference type="NCBI Taxonomy" id="591445"/>
    <lineage>
        <taxon>Eukaryota</taxon>
        <taxon>Metazoa</taxon>
        <taxon>Ecdysozoa</taxon>
        <taxon>Nematoda</taxon>
        <taxon>Chromadorea</taxon>
        <taxon>Rhabditida</taxon>
        <taxon>Tylenchina</taxon>
        <taxon>Panagrolaimomorpha</taxon>
        <taxon>Panagrolaimoidea</taxon>
        <taxon>Panagrolaimidae</taxon>
        <taxon>Panagrolaimus</taxon>
    </lineage>
</organism>
<dbReference type="WBParaSite" id="ES5_v2.g13300.t1">
    <property type="protein sequence ID" value="ES5_v2.g13300.t1"/>
    <property type="gene ID" value="ES5_v2.g13300"/>
</dbReference>
<evidence type="ECO:0000313" key="2">
    <source>
        <dbReference type="WBParaSite" id="ES5_v2.g13300.t1"/>
    </source>
</evidence>
<dbReference type="Proteomes" id="UP000887579">
    <property type="component" value="Unplaced"/>
</dbReference>
<proteinExistence type="predicted"/>
<reference evidence="2" key="1">
    <citation type="submission" date="2022-11" db="UniProtKB">
        <authorList>
            <consortium name="WormBaseParasite"/>
        </authorList>
    </citation>
    <scope>IDENTIFICATION</scope>
</reference>
<protein>
    <submittedName>
        <fullName evidence="2">Uncharacterized protein</fullName>
    </submittedName>
</protein>
<evidence type="ECO:0000313" key="1">
    <source>
        <dbReference type="Proteomes" id="UP000887579"/>
    </source>
</evidence>